<dbReference type="SUPFAM" id="SSF52540">
    <property type="entry name" value="P-loop containing nucleoside triphosphate hydrolases"/>
    <property type="match status" value="1"/>
</dbReference>
<evidence type="ECO:0000313" key="2">
    <source>
        <dbReference type="Proteomes" id="UP000654670"/>
    </source>
</evidence>
<evidence type="ECO:0000313" key="1">
    <source>
        <dbReference type="EMBL" id="GGL43487.1"/>
    </source>
</evidence>
<keyword evidence="2" id="KW-1185">Reference proteome</keyword>
<reference evidence="1" key="1">
    <citation type="journal article" date="2014" name="Int. J. Syst. Evol. Microbiol.">
        <title>Complete genome sequence of Corynebacterium casei LMG S-19264T (=DSM 44701T), isolated from a smear-ripened cheese.</title>
        <authorList>
            <consortium name="US DOE Joint Genome Institute (JGI-PGF)"/>
            <person name="Walter F."/>
            <person name="Albersmeier A."/>
            <person name="Kalinowski J."/>
            <person name="Ruckert C."/>
        </authorList>
    </citation>
    <scope>NUCLEOTIDE SEQUENCE</scope>
    <source>
        <strain evidence="1">JCM 15325</strain>
    </source>
</reference>
<sequence>MITQGTIEEKIHELQQNKRDLIESVVEPGDQSLSRLTEKEIREILNI</sequence>
<dbReference type="Proteomes" id="UP000654670">
    <property type="component" value="Unassembled WGS sequence"/>
</dbReference>
<name>A0A917RXU1_9BACL</name>
<dbReference type="EMBL" id="BMOK01000001">
    <property type="protein sequence ID" value="GGL43487.1"/>
    <property type="molecule type" value="Genomic_DNA"/>
</dbReference>
<dbReference type="InterPro" id="IPR027417">
    <property type="entry name" value="P-loop_NTPase"/>
</dbReference>
<comment type="caution">
    <text evidence="1">The sequence shown here is derived from an EMBL/GenBank/DDBJ whole genome shotgun (WGS) entry which is preliminary data.</text>
</comment>
<protein>
    <submittedName>
        <fullName evidence="1">Uncharacterized protein</fullName>
    </submittedName>
</protein>
<accession>A0A917RXU1</accession>
<dbReference type="Gene3D" id="3.40.50.300">
    <property type="entry name" value="P-loop containing nucleotide triphosphate hydrolases"/>
    <property type="match status" value="1"/>
</dbReference>
<organism evidence="1 2">
    <name type="scientific">Sporolactobacillus putidus</name>
    <dbReference type="NCBI Taxonomy" id="492735"/>
    <lineage>
        <taxon>Bacteria</taxon>
        <taxon>Bacillati</taxon>
        <taxon>Bacillota</taxon>
        <taxon>Bacilli</taxon>
        <taxon>Bacillales</taxon>
        <taxon>Sporolactobacillaceae</taxon>
        <taxon>Sporolactobacillus</taxon>
    </lineage>
</organism>
<reference evidence="1" key="2">
    <citation type="submission" date="2020-09" db="EMBL/GenBank/DDBJ databases">
        <authorList>
            <person name="Sun Q."/>
            <person name="Ohkuma M."/>
        </authorList>
    </citation>
    <scope>NUCLEOTIDE SEQUENCE</scope>
    <source>
        <strain evidence="1">JCM 15325</strain>
    </source>
</reference>
<dbReference type="AlphaFoldDB" id="A0A917RXU1"/>
<gene>
    <name evidence="1" type="ORF">GCM10007968_04270</name>
</gene>
<proteinExistence type="predicted"/>